<dbReference type="VEuPathDB" id="CryptoDB:CMU_005130"/>
<dbReference type="PROSITE" id="PS01231">
    <property type="entry name" value="TRMA_2"/>
    <property type="match status" value="1"/>
</dbReference>
<evidence type="ECO:0000313" key="6">
    <source>
        <dbReference type="EMBL" id="EEA07590.1"/>
    </source>
</evidence>
<dbReference type="Proteomes" id="UP000001460">
    <property type="component" value="Unassembled WGS sequence"/>
</dbReference>
<dbReference type="PANTHER" id="PTHR45904:SF2">
    <property type="entry name" value="TRNA (URACIL-5-)-METHYLTRANSFERASE HOMOLOG A"/>
    <property type="match status" value="1"/>
</dbReference>
<sequence>MHKTRKSILKRKNKCKVNSNSKLISKIAPLFNVESSLQLDLKFQDVNNCMKTLKIELNNHATSRGLLVPSWCNEDDSIYLNDGIVTNYNNSVNVIEIRPIIQINNGDILNMYSYRNKCEFTIGFSFPKGEKEPSKVAIGFVSNIENRELNVIGINKISRTENCSNNTSKCEYIPIISPCMISVVDCLYEIVTNASNNLGLEVYSRRNRKGIWRLLIIRTTEIPNKRMMVIIQTSYLSIRDYNTISKLLIEQLVFCELEEPFLYSDYQISSLYLQQSDSIVDTFEGGNLKLIWGDEQITYCISNTTLNIGPRTFFQTNTQGCQILYSTIKDLVILTFLGSSNRNKLIKERYTNKLYILDICCGVGSIGLYLYKSLETLRAFYPSINLIGIDCVEESISVAKMNAKINGAENTEYIVGKAEDILPNKLSSIRNEDADFLAIVDPPRCGLHKNVTKALRISSNICSLIYVSCNTKSLLSNCITLCSAYDPQSEDSKIKPFIPKLVIPIDIFPYTNHVETVVYLERDKESIGLDNEIKGKMTTINPLLQNR</sequence>
<organism evidence="6 7">
    <name type="scientific">Cryptosporidium muris (strain RN66)</name>
    <dbReference type="NCBI Taxonomy" id="441375"/>
    <lineage>
        <taxon>Eukaryota</taxon>
        <taxon>Sar</taxon>
        <taxon>Alveolata</taxon>
        <taxon>Apicomplexa</taxon>
        <taxon>Conoidasida</taxon>
        <taxon>Coccidia</taxon>
        <taxon>Eucoccidiorida</taxon>
        <taxon>Eimeriorina</taxon>
        <taxon>Cryptosporidiidae</taxon>
        <taxon>Cryptosporidium</taxon>
    </lineage>
</organism>
<dbReference type="InterPro" id="IPR030390">
    <property type="entry name" value="MeTrfase_TrmA_AS"/>
</dbReference>
<dbReference type="AlphaFoldDB" id="B6AH95"/>
<dbReference type="SUPFAM" id="SSF53335">
    <property type="entry name" value="S-adenosyl-L-methionine-dependent methyltransferases"/>
    <property type="match status" value="1"/>
</dbReference>
<reference evidence="6" key="1">
    <citation type="submission" date="2008-06" db="EMBL/GenBank/DDBJ databases">
        <authorList>
            <person name="Lorenzi H."/>
            <person name="Inman J."/>
            <person name="Miller J."/>
            <person name="Schobel S."/>
            <person name="Amedeo P."/>
            <person name="Caler E.V."/>
            <person name="da Silva J."/>
        </authorList>
    </citation>
    <scope>NUCLEOTIDE SEQUENCE [LARGE SCALE GENOMIC DNA]</scope>
    <source>
        <strain evidence="6">RN66</strain>
    </source>
</reference>
<evidence type="ECO:0000256" key="2">
    <source>
        <dbReference type="ARBA" id="ARBA00022679"/>
    </source>
</evidence>
<keyword evidence="1 4" id="KW-0489">Methyltransferase</keyword>
<feature type="binding site" evidence="4">
    <location>
        <position position="390"/>
    </location>
    <ligand>
        <name>S-adenosyl-L-methionine</name>
        <dbReference type="ChEBI" id="CHEBI:59789"/>
    </ligand>
</feature>
<dbReference type="OrthoDB" id="10250660at2759"/>
<evidence type="ECO:0000256" key="5">
    <source>
        <dbReference type="PROSITE-ProRule" id="PRU10015"/>
    </source>
</evidence>
<feature type="active site" description="Nucleophile" evidence="4">
    <location>
        <position position="469"/>
    </location>
</feature>
<comment type="caution">
    <text evidence="4">Lacks conserved residue(s) required for the propagation of feature annotation.</text>
</comment>
<accession>B6AH95</accession>
<dbReference type="GO" id="GO:0008757">
    <property type="term" value="F:S-adenosylmethionine-dependent methyltransferase activity"/>
    <property type="evidence" value="ECO:0007669"/>
    <property type="project" value="UniProtKB-ARBA"/>
</dbReference>
<dbReference type="PROSITE" id="PS01230">
    <property type="entry name" value="TRMA_1"/>
    <property type="match status" value="1"/>
</dbReference>
<comment type="similarity">
    <text evidence="4">Belongs to the class I-like SAM-binding methyltransferase superfamily. RNA M5U methyltransferase family.</text>
</comment>
<dbReference type="EMBL" id="DS989734">
    <property type="protein sequence ID" value="EEA07590.1"/>
    <property type="molecule type" value="Genomic_DNA"/>
</dbReference>
<name>B6AH95_CRYMR</name>
<dbReference type="GO" id="GO:0003723">
    <property type="term" value="F:RNA binding"/>
    <property type="evidence" value="ECO:0007669"/>
    <property type="project" value="TreeGrafter"/>
</dbReference>
<evidence type="ECO:0000256" key="4">
    <source>
        <dbReference type="PROSITE-ProRule" id="PRU01024"/>
    </source>
</evidence>
<keyword evidence="7" id="KW-1185">Reference proteome</keyword>
<feature type="binding site" evidence="4">
    <location>
        <position position="441"/>
    </location>
    <ligand>
        <name>S-adenosyl-L-methionine</name>
        <dbReference type="ChEBI" id="CHEBI:59789"/>
    </ligand>
</feature>
<dbReference type="STRING" id="441375.B6AH95"/>
<dbReference type="GO" id="GO:0009451">
    <property type="term" value="P:RNA modification"/>
    <property type="evidence" value="ECO:0007669"/>
    <property type="project" value="UniProtKB-ARBA"/>
</dbReference>
<feature type="binding site" evidence="4">
    <location>
        <position position="315"/>
    </location>
    <ligand>
        <name>S-adenosyl-L-methionine</name>
        <dbReference type="ChEBI" id="CHEBI:59789"/>
    </ligand>
</feature>
<dbReference type="PROSITE" id="PS51687">
    <property type="entry name" value="SAM_MT_RNA_M5U"/>
    <property type="match status" value="1"/>
</dbReference>
<dbReference type="Pfam" id="PF05958">
    <property type="entry name" value="tRNA_U5-meth_tr"/>
    <property type="match status" value="1"/>
</dbReference>
<feature type="active site" evidence="5">
    <location>
        <position position="469"/>
    </location>
</feature>
<dbReference type="InterPro" id="IPR010280">
    <property type="entry name" value="U5_MeTrfase_fam"/>
</dbReference>
<dbReference type="InterPro" id="IPR045850">
    <property type="entry name" value="TRM2_met"/>
</dbReference>
<keyword evidence="3 4" id="KW-0949">S-adenosyl-L-methionine</keyword>
<evidence type="ECO:0000313" key="7">
    <source>
        <dbReference type="Proteomes" id="UP000001460"/>
    </source>
</evidence>
<dbReference type="GO" id="GO:0006396">
    <property type="term" value="P:RNA processing"/>
    <property type="evidence" value="ECO:0007669"/>
    <property type="project" value="InterPro"/>
</dbReference>
<proteinExistence type="inferred from homology"/>
<dbReference type="GeneID" id="6997086"/>
<dbReference type="eggNOG" id="KOG2187">
    <property type="taxonomic scope" value="Eukaryota"/>
</dbReference>
<dbReference type="InterPro" id="IPR029063">
    <property type="entry name" value="SAM-dependent_MTases_sf"/>
</dbReference>
<dbReference type="Gene3D" id="3.40.50.150">
    <property type="entry name" value="Vaccinia Virus protein VP39"/>
    <property type="match status" value="1"/>
</dbReference>
<gene>
    <name evidence="6" type="ORF">CMU_005130</name>
</gene>
<dbReference type="Gene3D" id="2.40.50.1070">
    <property type="match status" value="1"/>
</dbReference>
<dbReference type="RefSeq" id="XP_002141939.1">
    <property type="nucleotide sequence ID" value="XM_002141903.1"/>
</dbReference>
<dbReference type="GO" id="GO:0032259">
    <property type="term" value="P:methylation"/>
    <property type="evidence" value="ECO:0007669"/>
    <property type="project" value="UniProtKB-KW"/>
</dbReference>
<evidence type="ECO:0000256" key="3">
    <source>
        <dbReference type="ARBA" id="ARBA00022691"/>
    </source>
</evidence>
<keyword evidence="2 4" id="KW-0808">Transferase</keyword>
<dbReference type="PANTHER" id="PTHR45904">
    <property type="entry name" value="TRNA (URACIL-5-)-METHYLTRANSFERASE"/>
    <property type="match status" value="1"/>
</dbReference>
<dbReference type="OMA" id="TPLWNMP"/>
<protein>
    <submittedName>
        <fullName evidence="6">Uncharacterized protein</fullName>
    </submittedName>
</protein>
<dbReference type="InterPro" id="IPR030391">
    <property type="entry name" value="MeTrfase_TrmA_CS"/>
</dbReference>
<evidence type="ECO:0000256" key="1">
    <source>
        <dbReference type="ARBA" id="ARBA00022603"/>
    </source>
</evidence>
<dbReference type="GO" id="GO:0008173">
    <property type="term" value="F:RNA methyltransferase activity"/>
    <property type="evidence" value="ECO:0007669"/>
    <property type="project" value="InterPro"/>
</dbReference>
<dbReference type="CDD" id="cd02440">
    <property type="entry name" value="AdoMet_MTases"/>
    <property type="match status" value="1"/>
</dbReference>